<reference evidence="3" key="1">
    <citation type="submission" date="2011-01" db="EMBL/GenBank/DDBJ databases">
        <title>The Genome Sequence of Nematocida parisii strain ERTm3.</title>
        <authorList>
            <consortium name="The Broad Institute Genome Sequencing Platform"/>
            <consortium name="The Broad Institute Genome Sequencing Center for Infectious Disease"/>
            <person name="Cuomo C."/>
            <person name="Troemel E."/>
            <person name="Young S.K."/>
            <person name="Zeng Q."/>
            <person name="Gargeya S."/>
            <person name="Fitzgerald M."/>
            <person name="Haas B."/>
            <person name="Abouelleil A."/>
            <person name="Alvarado L."/>
            <person name="Arachchi H.M."/>
            <person name="Berlin A."/>
            <person name="Chapman S.B."/>
            <person name="Gearin G."/>
            <person name="Goldberg J."/>
            <person name="Griggs A."/>
            <person name="Gujja S."/>
            <person name="Hansen M."/>
            <person name="Heiman D."/>
            <person name="Howarth C."/>
            <person name="Larimer J."/>
            <person name="Lui A."/>
            <person name="MacDonald P.J.P."/>
            <person name="McCowen C."/>
            <person name="Montmayeur A."/>
            <person name="Murphy C."/>
            <person name="Neiman D."/>
            <person name="Pearson M."/>
            <person name="Priest M."/>
            <person name="Roberts A."/>
            <person name="Saif S."/>
            <person name="Shea T."/>
            <person name="Sisk P."/>
            <person name="Stolte C."/>
            <person name="Sykes S."/>
            <person name="Wortman J."/>
            <person name="Nusbaum C."/>
            <person name="Birren B."/>
        </authorList>
    </citation>
    <scope>NUCLEOTIDE SEQUENCE</scope>
    <source>
        <strain evidence="3">ERTm3</strain>
    </source>
</reference>
<dbReference type="AlphaFoldDB" id="I3ED85"/>
<name>I3ED85_NEMP3</name>
<feature type="transmembrane region" description="Helical" evidence="2">
    <location>
        <begin position="167"/>
        <end position="191"/>
    </location>
</feature>
<organism evidence="3 4">
    <name type="scientific">Nematocida parisii (strain ERTm3)</name>
    <name type="common">Nematode killer fungus</name>
    <dbReference type="NCBI Taxonomy" id="935791"/>
    <lineage>
        <taxon>Eukaryota</taxon>
        <taxon>Fungi</taxon>
        <taxon>Fungi incertae sedis</taxon>
        <taxon>Microsporidia</taxon>
        <taxon>Nematocida</taxon>
    </lineage>
</organism>
<feature type="transmembrane region" description="Helical" evidence="2">
    <location>
        <begin position="203"/>
        <end position="229"/>
    </location>
</feature>
<evidence type="ECO:0000256" key="2">
    <source>
        <dbReference type="SAM" id="Phobius"/>
    </source>
</evidence>
<keyword evidence="2" id="KW-0812">Transmembrane</keyword>
<protein>
    <submittedName>
        <fullName evidence="3">Uncharacterized protein</fullName>
    </submittedName>
</protein>
<gene>
    <name evidence="3" type="ORF">NEQG_02639</name>
</gene>
<dbReference type="VEuPathDB" id="MicrosporidiaDB:NEQG_02639"/>
<feature type="transmembrane region" description="Helical" evidence="2">
    <location>
        <begin position="86"/>
        <end position="109"/>
    </location>
</feature>
<dbReference type="OrthoDB" id="2198201at2759"/>
<dbReference type="InParanoid" id="I3ED85"/>
<feature type="transmembrane region" description="Helical" evidence="2">
    <location>
        <begin position="129"/>
        <end position="155"/>
    </location>
</feature>
<keyword evidence="2" id="KW-0472">Membrane</keyword>
<dbReference type="EMBL" id="GL870885">
    <property type="protein sequence ID" value="EIJ87182.1"/>
    <property type="molecule type" value="Genomic_DNA"/>
</dbReference>
<feature type="compositionally biased region" description="Polar residues" evidence="1">
    <location>
        <begin position="60"/>
        <end position="71"/>
    </location>
</feature>
<keyword evidence="2" id="KW-1133">Transmembrane helix</keyword>
<dbReference type="HOGENOM" id="CLU_1008633_0_0_1"/>
<evidence type="ECO:0000256" key="1">
    <source>
        <dbReference type="SAM" id="MobiDB-lite"/>
    </source>
</evidence>
<feature type="region of interest" description="Disordered" evidence="1">
    <location>
        <begin position="45"/>
        <end position="71"/>
    </location>
</feature>
<sequence length="276" mass="31545">MDQEHKKITLVKFKITNLENNTIEENTTSFITNAPIAQPEVDELSSISQNKEVPDPSPDDSPNAQNSNDSETLSTMQKLLTLLVSFYRTIFIPFDYVVTTFCAFIIWRSNFCVMPDSMLKKNLEFASTHIFRIFINLVYPWILILICACSMGFYMIYRHIIIDQVHVAAICVPIHMHFGAVFFMIVIPLVYSEIPGLRQDENIVILLWIGIGWKALSILIGIFYMLFLSNKKYISKVGILHIAWTKDKKSAHILLGILCSCSAYNILACSNNCRFL</sequence>
<proteinExistence type="predicted"/>
<accession>I3ED85</accession>
<evidence type="ECO:0000313" key="3">
    <source>
        <dbReference type="EMBL" id="EIJ87182.1"/>
    </source>
</evidence>
<dbReference type="Proteomes" id="UP000002872">
    <property type="component" value="Unassembled WGS sequence"/>
</dbReference>
<evidence type="ECO:0000313" key="4">
    <source>
        <dbReference type="Proteomes" id="UP000002872"/>
    </source>
</evidence>
<keyword evidence="4" id="KW-1185">Reference proteome</keyword>